<dbReference type="AlphaFoldDB" id="F8F7Q7"/>
<evidence type="ECO:0000313" key="7">
    <source>
        <dbReference type="EMBL" id="AEI39542.1"/>
    </source>
</evidence>
<dbReference type="GO" id="GO:0004577">
    <property type="term" value="F:N-acetylglucosaminyldiphosphodolichol N-acetylglucosaminyltransferase activity"/>
    <property type="evidence" value="ECO:0007669"/>
    <property type="project" value="TreeGrafter"/>
</dbReference>
<dbReference type="EMBL" id="CP002869">
    <property type="protein sequence ID" value="AEI39542.1"/>
    <property type="molecule type" value="Genomic_DNA"/>
</dbReference>
<feature type="transmembrane region" description="Helical" evidence="6">
    <location>
        <begin position="58"/>
        <end position="76"/>
    </location>
</feature>
<keyword evidence="3" id="KW-0256">Endoplasmic reticulum</keyword>
<proteinExistence type="predicted"/>
<dbReference type="Gene3D" id="3.40.50.2000">
    <property type="entry name" value="Glycogen Phosphorylase B"/>
    <property type="match status" value="1"/>
</dbReference>
<evidence type="ECO:0000313" key="8">
    <source>
        <dbReference type="Proteomes" id="UP000006620"/>
    </source>
</evidence>
<evidence type="ECO:0000256" key="6">
    <source>
        <dbReference type="SAM" id="Phobius"/>
    </source>
</evidence>
<keyword evidence="2 6" id="KW-0812">Transmembrane</keyword>
<dbReference type="PATRIC" id="fig|1036673.3.peg.854"/>
<evidence type="ECO:0000256" key="3">
    <source>
        <dbReference type="ARBA" id="ARBA00022824"/>
    </source>
</evidence>
<dbReference type="PANTHER" id="PTHR12154:SF4">
    <property type="entry name" value="UDP-N-ACETYLGLUCOSAMINE TRANSFERASE SUBUNIT ALG14 HOMOLOG"/>
    <property type="match status" value="1"/>
</dbReference>
<dbReference type="GO" id="GO:0006488">
    <property type="term" value="P:dolichol-linked oligosaccharide biosynthetic process"/>
    <property type="evidence" value="ECO:0007669"/>
    <property type="project" value="InterPro"/>
</dbReference>
<dbReference type="InterPro" id="IPR013969">
    <property type="entry name" value="Oligosacch_biosynth_Alg14"/>
</dbReference>
<comment type="subcellular location">
    <subcellularLocation>
        <location evidence="1">Endoplasmic reticulum membrane</location>
        <topology evidence="1">Single-pass membrane protein</topology>
    </subcellularLocation>
</comment>
<sequence length="152" mass="17888">MKIALACSVGGHFTQMRQLEKMYKRFDHFFITEDTLMTREFAEKERIYFLRLINRKKWNFLYLFLVNLLLSVQVLLKEKPDVIICTGALSSIPFCVIGKMLGIKLIFIESFAKMDTPTMTGKLMYKFADLFIVQWEKMLEHYPKAVYGGSIY</sequence>
<evidence type="ECO:0000256" key="2">
    <source>
        <dbReference type="ARBA" id="ARBA00022692"/>
    </source>
</evidence>
<dbReference type="SUPFAM" id="SSF53756">
    <property type="entry name" value="UDP-Glycosyltransferase/glycogen phosphorylase"/>
    <property type="match status" value="1"/>
</dbReference>
<organism evidence="7 8">
    <name type="scientific">Paenibacillus mucilaginosus (strain KNP414)</name>
    <dbReference type="NCBI Taxonomy" id="1036673"/>
    <lineage>
        <taxon>Bacteria</taxon>
        <taxon>Bacillati</taxon>
        <taxon>Bacillota</taxon>
        <taxon>Bacilli</taxon>
        <taxon>Bacillales</taxon>
        <taxon>Paenibacillaceae</taxon>
        <taxon>Paenibacillus</taxon>
    </lineage>
</organism>
<protein>
    <submittedName>
        <fullName evidence="7">EpsG</fullName>
    </submittedName>
</protein>
<dbReference type="RefSeq" id="WP_013914706.1">
    <property type="nucleotide sequence ID" value="NC_015690.1"/>
</dbReference>
<dbReference type="Proteomes" id="UP000006620">
    <property type="component" value="Chromosome"/>
</dbReference>
<reference evidence="7 8" key="2">
    <citation type="journal article" date="2013" name="Genome Announc.">
        <title>Genome Sequence of Growth-Improving Paenibacillus mucilaginosus Strain KNP414.</title>
        <authorList>
            <person name="Lu J.J."/>
            <person name="Wang J.F."/>
            <person name="Hu X.F."/>
        </authorList>
    </citation>
    <scope>NUCLEOTIDE SEQUENCE [LARGE SCALE GENOMIC DNA]</scope>
    <source>
        <strain evidence="7 8">KNP414</strain>
    </source>
</reference>
<dbReference type="NCBIfam" id="NF041549">
    <property type="entry name" value="PssD"/>
    <property type="match status" value="1"/>
</dbReference>
<name>F8F7Q7_PAEMK</name>
<accession>F8F7Q7</accession>
<feature type="transmembrane region" description="Helical" evidence="6">
    <location>
        <begin position="82"/>
        <end position="107"/>
    </location>
</feature>
<dbReference type="KEGG" id="pms:KNP414_00952"/>
<dbReference type="HOGENOM" id="CLU_064541_3_0_9"/>
<dbReference type="Pfam" id="PF08660">
    <property type="entry name" value="Alg14"/>
    <property type="match status" value="1"/>
</dbReference>
<evidence type="ECO:0000256" key="5">
    <source>
        <dbReference type="ARBA" id="ARBA00023136"/>
    </source>
</evidence>
<evidence type="ECO:0000256" key="1">
    <source>
        <dbReference type="ARBA" id="ARBA00004389"/>
    </source>
</evidence>
<keyword evidence="4 6" id="KW-1133">Transmembrane helix</keyword>
<gene>
    <name evidence="7" type="ordered locus">KNP414_00952</name>
</gene>
<reference evidence="8" key="1">
    <citation type="submission" date="2011-06" db="EMBL/GenBank/DDBJ databases">
        <title>Complete genome sequence of Paenibacillus mucilaginosus KNP414.</title>
        <authorList>
            <person name="Wang J."/>
            <person name="Hu S."/>
            <person name="Hu X."/>
            <person name="Zhang B."/>
            <person name="Dong D."/>
            <person name="Zhang S."/>
            <person name="Zhao K."/>
            <person name="Wu D."/>
        </authorList>
    </citation>
    <scope>NUCLEOTIDE SEQUENCE [LARGE SCALE GENOMIC DNA]</scope>
    <source>
        <strain evidence="8">KNP414</strain>
    </source>
</reference>
<evidence type="ECO:0000256" key="4">
    <source>
        <dbReference type="ARBA" id="ARBA00022989"/>
    </source>
</evidence>
<keyword evidence="5 6" id="KW-0472">Membrane</keyword>
<dbReference type="PANTHER" id="PTHR12154">
    <property type="entry name" value="GLYCOSYL TRANSFERASE-RELATED"/>
    <property type="match status" value="1"/>
</dbReference>